<dbReference type="SUPFAM" id="SSF50494">
    <property type="entry name" value="Trypsin-like serine proteases"/>
    <property type="match status" value="1"/>
</dbReference>
<comment type="caution">
    <text evidence="2">The sequence shown here is derived from an EMBL/GenBank/DDBJ whole genome shotgun (WGS) entry which is preliminary data.</text>
</comment>
<dbReference type="InterPro" id="IPR043504">
    <property type="entry name" value="Peptidase_S1_PA_chymotrypsin"/>
</dbReference>
<evidence type="ECO:0000256" key="1">
    <source>
        <dbReference type="SAM" id="SignalP"/>
    </source>
</evidence>
<sequence>MQRRELMALAFALAAGPAVPALAQTQALPKLIEASKPGVVLVGTHSLTDSPRFGFRGTGFVVEQGRFVVTNAHVLPPPDALDSERRVVIQAWQGGSRWEQREVRTVALARAHDLVLLQVEGAPLPGSLKLAPEALVREGTEIALMGFPVGGVLGFSHVTHRGIVASVTGIALPQPSAQALNERAIRQIREGSFDIYQLDAVAYPGNSGGPLFDVANGTVIGVINMVLTKSREAALSSPTGISYALPVRHVHALLRQAQLP</sequence>
<organism evidence="2 3">
    <name type="scientific">Inhella proteolytica</name>
    <dbReference type="NCBI Taxonomy" id="2795029"/>
    <lineage>
        <taxon>Bacteria</taxon>
        <taxon>Pseudomonadati</taxon>
        <taxon>Pseudomonadota</taxon>
        <taxon>Betaproteobacteria</taxon>
        <taxon>Burkholderiales</taxon>
        <taxon>Sphaerotilaceae</taxon>
        <taxon>Inhella</taxon>
    </lineage>
</organism>
<dbReference type="RefSeq" id="WP_198109931.1">
    <property type="nucleotide sequence ID" value="NZ_JAEDAK010000003.1"/>
</dbReference>
<gene>
    <name evidence="2" type="ORF">I7X39_05230</name>
</gene>
<evidence type="ECO:0000313" key="2">
    <source>
        <dbReference type="EMBL" id="MBH9576308.1"/>
    </source>
</evidence>
<name>A0A931J079_9BURK</name>
<feature type="signal peptide" evidence="1">
    <location>
        <begin position="1"/>
        <end position="23"/>
    </location>
</feature>
<keyword evidence="3" id="KW-1185">Reference proteome</keyword>
<dbReference type="Proteomes" id="UP000613266">
    <property type="component" value="Unassembled WGS sequence"/>
</dbReference>
<evidence type="ECO:0000313" key="3">
    <source>
        <dbReference type="Proteomes" id="UP000613266"/>
    </source>
</evidence>
<proteinExistence type="predicted"/>
<accession>A0A931J079</accession>
<dbReference type="AlphaFoldDB" id="A0A931J079"/>
<dbReference type="EMBL" id="JAEDAK010000003">
    <property type="protein sequence ID" value="MBH9576308.1"/>
    <property type="molecule type" value="Genomic_DNA"/>
</dbReference>
<reference evidence="2" key="1">
    <citation type="submission" date="2020-12" db="EMBL/GenBank/DDBJ databases">
        <title>The genome sequence of Inhella sp. 1Y17.</title>
        <authorList>
            <person name="Liu Y."/>
        </authorList>
    </citation>
    <scope>NUCLEOTIDE SEQUENCE</scope>
    <source>
        <strain evidence="2">1Y17</strain>
    </source>
</reference>
<keyword evidence="1" id="KW-0732">Signal</keyword>
<dbReference type="Pfam" id="PF13365">
    <property type="entry name" value="Trypsin_2"/>
    <property type="match status" value="1"/>
</dbReference>
<dbReference type="PANTHER" id="PTHR43019">
    <property type="entry name" value="SERINE ENDOPROTEASE DEGS"/>
    <property type="match status" value="1"/>
</dbReference>
<protein>
    <submittedName>
        <fullName evidence="2">Trypsin-like peptidase domain-containing protein</fullName>
    </submittedName>
</protein>
<dbReference type="Gene3D" id="2.40.10.10">
    <property type="entry name" value="Trypsin-like serine proteases"/>
    <property type="match status" value="2"/>
</dbReference>
<feature type="chain" id="PRO_5036723943" evidence="1">
    <location>
        <begin position="24"/>
        <end position="260"/>
    </location>
</feature>
<dbReference type="PANTHER" id="PTHR43019:SF23">
    <property type="entry name" value="PROTEASE DO-LIKE 5, CHLOROPLASTIC"/>
    <property type="match status" value="1"/>
</dbReference>
<dbReference type="InterPro" id="IPR009003">
    <property type="entry name" value="Peptidase_S1_PA"/>
</dbReference>